<keyword evidence="4" id="KW-1185">Reference proteome</keyword>
<evidence type="ECO:0000259" key="2">
    <source>
        <dbReference type="Pfam" id="PF06259"/>
    </source>
</evidence>
<feature type="domain" description="DUF1023" evidence="2">
    <location>
        <begin position="298"/>
        <end position="474"/>
    </location>
</feature>
<evidence type="ECO:0000313" key="3">
    <source>
        <dbReference type="EMBL" id="AOP50459.1"/>
    </source>
</evidence>
<dbReference type="AlphaFoldDB" id="A0A1D7VUJ9"/>
<organism evidence="3 4">
    <name type="scientific">Streptomyces lydicus</name>
    <dbReference type="NCBI Taxonomy" id="47763"/>
    <lineage>
        <taxon>Bacteria</taxon>
        <taxon>Bacillati</taxon>
        <taxon>Actinomycetota</taxon>
        <taxon>Actinomycetes</taxon>
        <taxon>Kitasatosporales</taxon>
        <taxon>Streptomycetaceae</taxon>
        <taxon>Streptomyces</taxon>
    </lineage>
</organism>
<name>A0A1D7VUJ9_9ACTN</name>
<feature type="region of interest" description="Disordered" evidence="1">
    <location>
        <begin position="471"/>
        <end position="531"/>
    </location>
</feature>
<dbReference type="KEGG" id="slc:SL103_33120"/>
<reference evidence="3 4" key="1">
    <citation type="submission" date="2016-09" db="EMBL/GenBank/DDBJ databases">
        <title>Complete genome sequencing of Streptomyces lydicus 103 and metabolic pathways analysis of antibiotic biosynthesis.</title>
        <authorList>
            <person name="Jia N."/>
            <person name="Ding M.-Z."/>
            <person name="Gao F."/>
            <person name="Yuan Y.-J."/>
        </authorList>
    </citation>
    <scope>NUCLEOTIDE SEQUENCE [LARGE SCALE GENOMIC DNA]</scope>
    <source>
        <strain evidence="3 4">103</strain>
    </source>
</reference>
<dbReference type="EMBL" id="CP017157">
    <property type="protein sequence ID" value="AOP50459.1"/>
    <property type="molecule type" value="Genomic_DNA"/>
</dbReference>
<sequence>MATDYARLLKQDFADLTAATDSWQRVSRDMDSAFDQHRTKVTGPLHASWEGDDAKAALAFLEDIEMRINVVRTEAMTISKAIETVRFRMEQAQTDLRNAVRSAESEGFVVDDSGAVGEAICEADESPDEAQSKLDRMRHFQEEIDTAVKDARKASADGHHALSELRGELLDRTNKHMAAEAAADTQQAMKDLGVKGPQIPKDPKDAAAWWKGLDEASRQEYATMYPEQIGKTNGLPSAVRDDANRLALDQQLNYVNGSDQGVPGIPEHRHNLEVLKAELDKRDGAPENKKLYLLDFNGAEDGKAVIAMGNPDTADNVGVQVPGTATDMSSTGGQLSRIDKLQRSAERADPSANTSMVYWLGYDAPEIPSDEAPNLAVAGTTRADDAAPDLRAFTHGLRASHEGPDRAHMTVLGHSYGATVVGDADSGGNGLDADSISVVGSPGETVGSASDLHVGAKHFYTGIADDDPISQAQDLTLGPDPNTTDFGGTRFVTDTHGHSGYWDDKSESLANQGRIIAGHEPEKAPPTPVDL</sequence>
<gene>
    <name evidence="3" type="ORF">SL103_33120</name>
</gene>
<dbReference type="Proteomes" id="UP000094094">
    <property type="component" value="Chromosome"/>
</dbReference>
<proteinExistence type="predicted"/>
<accession>A0A1D7VUJ9</accession>
<dbReference type="InterPro" id="IPR010427">
    <property type="entry name" value="DUF1023"/>
</dbReference>
<feature type="compositionally biased region" description="Basic and acidic residues" evidence="1">
    <location>
        <begin position="493"/>
        <end position="507"/>
    </location>
</feature>
<protein>
    <recommendedName>
        <fullName evidence="2">DUF1023 domain-containing protein</fullName>
    </recommendedName>
</protein>
<dbReference type="Pfam" id="PF06259">
    <property type="entry name" value="Abhydrolase_8"/>
    <property type="match status" value="1"/>
</dbReference>
<dbReference type="RefSeq" id="WP_069572627.1">
    <property type="nucleotide sequence ID" value="NZ_CP017157.1"/>
</dbReference>
<dbReference type="Gene3D" id="1.10.287.1060">
    <property type="entry name" value="ESAT-6-like"/>
    <property type="match status" value="1"/>
</dbReference>
<dbReference type="OrthoDB" id="5969911at2"/>
<evidence type="ECO:0000313" key="4">
    <source>
        <dbReference type="Proteomes" id="UP000094094"/>
    </source>
</evidence>
<evidence type="ECO:0000256" key="1">
    <source>
        <dbReference type="SAM" id="MobiDB-lite"/>
    </source>
</evidence>